<protein>
    <submittedName>
        <fullName evidence="12">Porin</fullName>
    </submittedName>
</protein>
<comment type="subunit">
    <text evidence="2">Homotrimer.</text>
</comment>
<dbReference type="PANTHER" id="PTHR34501">
    <property type="entry name" value="PROTEIN YDDL-RELATED"/>
    <property type="match status" value="1"/>
</dbReference>
<dbReference type="PRINTS" id="PR00182">
    <property type="entry name" value="ECOLNEIPORIN"/>
</dbReference>
<keyword evidence="7" id="KW-0406">Ion transport</keyword>
<evidence type="ECO:0000256" key="6">
    <source>
        <dbReference type="ARBA" id="ARBA00022729"/>
    </source>
</evidence>
<evidence type="ECO:0000256" key="5">
    <source>
        <dbReference type="ARBA" id="ARBA00022692"/>
    </source>
</evidence>
<dbReference type="InterPro" id="IPR023614">
    <property type="entry name" value="Porin_dom_sf"/>
</dbReference>
<dbReference type="PANTHER" id="PTHR34501:SF9">
    <property type="entry name" value="MAJOR OUTER MEMBRANE PROTEIN P.IA"/>
    <property type="match status" value="1"/>
</dbReference>
<dbReference type="GO" id="GO:0009279">
    <property type="term" value="C:cell outer membrane"/>
    <property type="evidence" value="ECO:0007669"/>
    <property type="project" value="UniProtKB-SubCell"/>
</dbReference>
<evidence type="ECO:0000256" key="3">
    <source>
        <dbReference type="ARBA" id="ARBA00022448"/>
    </source>
</evidence>
<sequence>MGLSALIHSASLAGSQVRQDAAAEVNNFWRDPMKKNLIALAVLAAAGAASAQSSVTLYGRVDAGLVSAKAVDAAGVSLTQTKLDSNVLNNSLWGFKGTEDLGNGLKANFVLESGMSMDTGAQADTTKLFNRKATVGLSGNFGSVELGRNYTAYDTLRSATNNTGDTNMAVTGDVWKVGGDYNLRTDNSVRFDSANYSGFSGSVAYAFGENKNAADNLNNGATDTVSLHVKYANGPLLVGYAHQTEEQKRSVTVPSSTKYNLIAGSYDFGVVKLNAGYNKVSGSAARGDDTEYQVGVSAPFGATTVYFGYANGKNEIGAVETKRAGFDLAATYALSKRTTAYAGYKTYETKNTKIENTVYGVGVRHVF</sequence>
<dbReference type="InterPro" id="IPR050298">
    <property type="entry name" value="Gram-neg_bact_OMP"/>
</dbReference>
<dbReference type="AlphaFoldDB" id="A0A2S9K9L4"/>
<comment type="caution">
    <text evidence="12">The sequence shown here is derived from an EMBL/GenBank/DDBJ whole genome shotgun (WGS) entry which is preliminary data.</text>
</comment>
<accession>A0A2S9K9L4</accession>
<evidence type="ECO:0000256" key="10">
    <source>
        <dbReference type="ARBA" id="ARBA00023237"/>
    </source>
</evidence>
<keyword evidence="10" id="KW-0998">Cell outer membrane</keyword>
<evidence type="ECO:0000259" key="11">
    <source>
        <dbReference type="Pfam" id="PF13609"/>
    </source>
</evidence>
<proteinExistence type="predicted"/>
<evidence type="ECO:0000256" key="1">
    <source>
        <dbReference type="ARBA" id="ARBA00004571"/>
    </source>
</evidence>
<feature type="domain" description="Porin" evidence="11">
    <location>
        <begin position="39"/>
        <end position="352"/>
    </location>
</feature>
<evidence type="ECO:0000313" key="13">
    <source>
        <dbReference type="Proteomes" id="UP000238589"/>
    </source>
</evidence>
<dbReference type="Gene3D" id="2.40.160.10">
    <property type="entry name" value="Porin"/>
    <property type="match status" value="1"/>
</dbReference>
<dbReference type="Pfam" id="PF13609">
    <property type="entry name" value="Porin_4"/>
    <property type="match status" value="1"/>
</dbReference>
<keyword evidence="13" id="KW-1185">Reference proteome</keyword>
<keyword evidence="5" id="KW-0812">Transmembrane</keyword>
<comment type="subcellular location">
    <subcellularLocation>
        <location evidence="1">Cell outer membrane</location>
        <topology evidence="1">Multi-pass membrane protein</topology>
    </subcellularLocation>
</comment>
<dbReference type="CDD" id="cd00342">
    <property type="entry name" value="gram_neg_porins"/>
    <property type="match status" value="1"/>
</dbReference>
<gene>
    <name evidence="12" type="ORF">C6P64_00995</name>
</gene>
<dbReference type="GO" id="GO:0034220">
    <property type="term" value="P:monoatomic ion transmembrane transport"/>
    <property type="evidence" value="ECO:0007669"/>
    <property type="project" value="InterPro"/>
</dbReference>
<dbReference type="GO" id="GO:0046930">
    <property type="term" value="C:pore complex"/>
    <property type="evidence" value="ECO:0007669"/>
    <property type="project" value="UniProtKB-KW"/>
</dbReference>
<dbReference type="InterPro" id="IPR002299">
    <property type="entry name" value="Porin_Neis"/>
</dbReference>
<keyword evidence="8" id="KW-0626">Porin</keyword>
<evidence type="ECO:0000256" key="2">
    <source>
        <dbReference type="ARBA" id="ARBA00011233"/>
    </source>
</evidence>
<dbReference type="Proteomes" id="UP000238589">
    <property type="component" value="Unassembled WGS sequence"/>
</dbReference>
<organism evidence="12 13">
    <name type="scientific">Malikia granosa</name>
    <dbReference type="NCBI Taxonomy" id="263067"/>
    <lineage>
        <taxon>Bacteria</taxon>
        <taxon>Pseudomonadati</taxon>
        <taxon>Pseudomonadota</taxon>
        <taxon>Betaproteobacteria</taxon>
        <taxon>Burkholderiales</taxon>
        <taxon>Comamonadaceae</taxon>
        <taxon>Malikia</taxon>
    </lineage>
</organism>
<evidence type="ECO:0000256" key="9">
    <source>
        <dbReference type="ARBA" id="ARBA00023136"/>
    </source>
</evidence>
<evidence type="ECO:0000313" key="12">
    <source>
        <dbReference type="EMBL" id="PRD67065.1"/>
    </source>
</evidence>
<dbReference type="InterPro" id="IPR033900">
    <property type="entry name" value="Gram_neg_porin_domain"/>
</dbReference>
<evidence type="ECO:0000256" key="4">
    <source>
        <dbReference type="ARBA" id="ARBA00022452"/>
    </source>
</evidence>
<reference evidence="12 13" key="1">
    <citation type="submission" date="2018-03" db="EMBL/GenBank/DDBJ databases">
        <title>Comparative genomics illustrates the genes involved in a hyperalkaliphilic mechanisms of Serpentinomonas isolated from highly-alkaline calcium-rich serpentinized springs.</title>
        <authorList>
            <person name="Suzuki S."/>
            <person name="Ishii S."/>
            <person name="Walworth N."/>
            <person name="Bird L."/>
            <person name="Kuenen J.G."/>
            <person name="Nealson K.H."/>
        </authorList>
    </citation>
    <scope>NUCLEOTIDE SEQUENCE [LARGE SCALE GENOMIC DNA]</scope>
    <source>
        <strain evidence="12 13">P1</strain>
    </source>
</reference>
<keyword evidence="6" id="KW-0732">Signal</keyword>
<name>A0A2S9K9L4_9BURK</name>
<keyword evidence="3" id="KW-0813">Transport</keyword>
<dbReference type="PRINTS" id="PR00184">
    <property type="entry name" value="NEISSPPORIN"/>
</dbReference>
<evidence type="ECO:0000256" key="7">
    <source>
        <dbReference type="ARBA" id="ARBA00023065"/>
    </source>
</evidence>
<dbReference type="EMBL" id="PVLQ01000007">
    <property type="protein sequence ID" value="PRD67065.1"/>
    <property type="molecule type" value="Genomic_DNA"/>
</dbReference>
<keyword evidence="4" id="KW-1134">Transmembrane beta strand</keyword>
<dbReference type="InterPro" id="IPR001702">
    <property type="entry name" value="Porin_Gram-ve"/>
</dbReference>
<evidence type="ECO:0000256" key="8">
    <source>
        <dbReference type="ARBA" id="ARBA00023114"/>
    </source>
</evidence>
<dbReference type="GO" id="GO:0015288">
    <property type="term" value="F:porin activity"/>
    <property type="evidence" value="ECO:0007669"/>
    <property type="project" value="UniProtKB-KW"/>
</dbReference>
<dbReference type="SUPFAM" id="SSF56935">
    <property type="entry name" value="Porins"/>
    <property type="match status" value="1"/>
</dbReference>
<keyword evidence="9" id="KW-0472">Membrane</keyword>